<dbReference type="GO" id="GO:0005524">
    <property type="term" value="F:ATP binding"/>
    <property type="evidence" value="ECO:0007669"/>
    <property type="project" value="UniProtKB-KW"/>
</dbReference>
<feature type="domain" description="Mur ligase central" evidence="4">
    <location>
        <begin position="50"/>
        <end position="170"/>
    </location>
</feature>
<sequence length="375" mass="41903">MSSNLVISLLIAKVAAFFGGTALPGLIGLKLNSTLINQIVKKNKLRSIIITGTNGKTTTARLLGSVLSLAKIDYCHNRSGSNLLRGIATTLINQSSLTGKLKQKFAIFEVDEATVPAAIKALRPKIVVITNLSRDQLDRYGEVDTLLNLWQKSIDTLPKTSLVLVNAADRRLRPLHHPRLRYFGKNRPGLGLKYPSQFHGKFNYDNLWAVETIANYLHLDESLVSLAARSSPPAFGRGEVLALNGENYQINLVKNPASYKAVWQMLLDRRHLNQPLLLILNDLIADGTDVSWIWDVPLAGLARRRTPVVVSGRRADDLALRLKYANLKPKLMIIESKIDRAFNRLQTITGSPKYILPTYTAMLELRHYLKKEPWS</sequence>
<dbReference type="PROSITE" id="PS01011">
    <property type="entry name" value="FOLYLPOLYGLU_SYNT_1"/>
    <property type="match status" value="1"/>
</dbReference>
<evidence type="ECO:0000256" key="2">
    <source>
        <dbReference type="ARBA" id="ARBA00022741"/>
    </source>
</evidence>
<reference evidence="6 7" key="1">
    <citation type="journal article" date="2015" name="Nature">
        <title>rRNA introns, odd ribosomes, and small enigmatic genomes across a large radiation of phyla.</title>
        <authorList>
            <person name="Brown C.T."/>
            <person name="Hug L.A."/>
            <person name="Thomas B.C."/>
            <person name="Sharon I."/>
            <person name="Castelle C.J."/>
            <person name="Singh A."/>
            <person name="Wilkins M.J."/>
            <person name="Williams K.H."/>
            <person name="Banfield J.F."/>
        </authorList>
    </citation>
    <scope>NUCLEOTIDE SEQUENCE [LARGE SCALE GENOMIC DNA]</scope>
</reference>
<dbReference type="SUPFAM" id="SSF53623">
    <property type="entry name" value="MurD-like peptide ligases, catalytic domain"/>
    <property type="match status" value="1"/>
</dbReference>
<dbReference type="PATRIC" id="fig|1618373.3.peg.82"/>
<dbReference type="Proteomes" id="UP000034772">
    <property type="component" value="Unassembled WGS sequence"/>
</dbReference>
<keyword evidence="2" id="KW-0547">Nucleotide-binding</keyword>
<evidence type="ECO:0000256" key="3">
    <source>
        <dbReference type="ARBA" id="ARBA00022840"/>
    </source>
</evidence>
<accession>A0A0G1U194</accession>
<gene>
    <name evidence="6" type="ORF">UY17_C0007G0008</name>
</gene>
<feature type="domain" description="Lipid II isoglutaminyl synthase (glutamine-hydrolyzing) subunit MurT C-terminal" evidence="5">
    <location>
        <begin position="252"/>
        <end position="362"/>
    </location>
</feature>
<dbReference type="PANTHER" id="PTHR23135">
    <property type="entry name" value="MUR LIGASE FAMILY MEMBER"/>
    <property type="match status" value="1"/>
</dbReference>
<evidence type="ECO:0000259" key="5">
    <source>
        <dbReference type="Pfam" id="PF08353"/>
    </source>
</evidence>
<evidence type="ECO:0000313" key="6">
    <source>
        <dbReference type="EMBL" id="KKU87872.1"/>
    </source>
</evidence>
<proteinExistence type="predicted"/>
<dbReference type="Gene3D" id="3.40.1190.10">
    <property type="entry name" value="Mur-like, catalytic domain"/>
    <property type="match status" value="1"/>
</dbReference>
<dbReference type="PANTHER" id="PTHR23135:SF7">
    <property type="entry name" value="LIPID II ISOGLUTAMINYL SYNTHASE (GLUTAMINE-HYDROLYZING) SUBUNIT MURT"/>
    <property type="match status" value="1"/>
</dbReference>
<name>A0A0G1U194_9BACT</name>
<keyword evidence="1" id="KW-0436">Ligase</keyword>
<evidence type="ECO:0000256" key="1">
    <source>
        <dbReference type="ARBA" id="ARBA00022598"/>
    </source>
</evidence>
<dbReference type="InterPro" id="IPR018109">
    <property type="entry name" value="Folylpolyglutamate_synth_CS"/>
</dbReference>
<dbReference type="InterPro" id="IPR036565">
    <property type="entry name" value="Mur-like_cat_sf"/>
</dbReference>
<comment type="caution">
    <text evidence="6">The sequence shown here is derived from an EMBL/GenBank/DDBJ whole genome shotgun (WGS) entry which is preliminary data.</text>
</comment>
<dbReference type="EMBL" id="LCOZ01000007">
    <property type="protein sequence ID" value="KKU87872.1"/>
    <property type="molecule type" value="Genomic_DNA"/>
</dbReference>
<organism evidence="6 7">
    <name type="scientific">Candidatus Beckwithbacteria bacterium GW2011_GWC2_47_9</name>
    <dbReference type="NCBI Taxonomy" id="1618373"/>
    <lineage>
        <taxon>Bacteria</taxon>
        <taxon>Candidatus Beckwithiibacteriota</taxon>
    </lineage>
</organism>
<dbReference type="AlphaFoldDB" id="A0A0G1U194"/>
<dbReference type="InterPro" id="IPR013564">
    <property type="entry name" value="MurT_C"/>
</dbReference>
<dbReference type="InterPro" id="IPR013221">
    <property type="entry name" value="Mur_ligase_cen"/>
</dbReference>
<evidence type="ECO:0000313" key="7">
    <source>
        <dbReference type="Proteomes" id="UP000034772"/>
    </source>
</evidence>
<evidence type="ECO:0000259" key="4">
    <source>
        <dbReference type="Pfam" id="PF08245"/>
    </source>
</evidence>
<dbReference type="Pfam" id="PF08245">
    <property type="entry name" value="Mur_ligase_M"/>
    <property type="match status" value="1"/>
</dbReference>
<dbReference type="Pfam" id="PF08353">
    <property type="entry name" value="MurT_C"/>
    <property type="match status" value="1"/>
</dbReference>
<protein>
    <submittedName>
        <fullName evidence="6">Uncharacterized protein</fullName>
    </submittedName>
</protein>
<dbReference type="GO" id="GO:0004326">
    <property type="term" value="F:tetrahydrofolylpolyglutamate synthase activity"/>
    <property type="evidence" value="ECO:0007669"/>
    <property type="project" value="InterPro"/>
</dbReference>
<keyword evidence="3" id="KW-0067">ATP-binding</keyword>